<feature type="transmembrane region" description="Helical" evidence="10">
    <location>
        <begin position="142"/>
        <end position="163"/>
    </location>
</feature>
<dbReference type="UniPathway" id="UPA00219"/>
<feature type="transmembrane region" description="Helical" evidence="10">
    <location>
        <begin position="204"/>
        <end position="230"/>
    </location>
</feature>
<evidence type="ECO:0000256" key="12">
    <source>
        <dbReference type="SAM" id="MobiDB-lite"/>
    </source>
</evidence>
<evidence type="ECO:0000256" key="10">
    <source>
        <dbReference type="HAMAP-Rule" id="MF_02078"/>
    </source>
</evidence>
<comment type="pathway">
    <text evidence="10">Cell wall biogenesis; peptidoglycan biosynthesis.</text>
</comment>
<dbReference type="InterPro" id="IPR004268">
    <property type="entry name" value="MurJ"/>
</dbReference>
<evidence type="ECO:0000256" key="7">
    <source>
        <dbReference type="ARBA" id="ARBA00023136"/>
    </source>
</evidence>
<feature type="transmembrane region" description="Helical" evidence="10">
    <location>
        <begin position="298"/>
        <end position="319"/>
    </location>
</feature>
<feature type="transmembrane region" description="Helical" evidence="10">
    <location>
        <begin position="170"/>
        <end position="192"/>
    </location>
</feature>
<keyword evidence="14" id="KW-1185">Reference proteome</keyword>
<evidence type="ECO:0000256" key="9">
    <source>
        <dbReference type="ARBA" id="ARBA00061532"/>
    </source>
</evidence>
<reference evidence="13 14" key="1">
    <citation type="submission" date="2019-02" db="EMBL/GenBank/DDBJ databases">
        <title>Deep-cultivation of Planctomycetes and their phenomic and genomic characterization uncovers novel biology.</title>
        <authorList>
            <person name="Wiegand S."/>
            <person name="Jogler M."/>
            <person name="Boedeker C."/>
            <person name="Pinto D."/>
            <person name="Vollmers J."/>
            <person name="Rivas-Marin E."/>
            <person name="Kohn T."/>
            <person name="Peeters S.H."/>
            <person name="Heuer A."/>
            <person name="Rast P."/>
            <person name="Oberbeckmann S."/>
            <person name="Bunk B."/>
            <person name="Jeske O."/>
            <person name="Meyerdierks A."/>
            <person name="Storesund J.E."/>
            <person name="Kallscheuer N."/>
            <person name="Luecker S."/>
            <person name="Lage O.M."/>
            <person name="Pohl T."/>
            <person name="Merkel B.J."/>
            <person name="Hornburger P."/>
            <person name="Mueller R.-W."/>
            <person name="Bruemmer F."/>
            <person name="Labrenz M."/>
            <person name="Spormann A.M."/>
            <person name="Op Den Camp H."/>
            <person name="Overmann J."/>
            <person name="Amann R."/>
            <person name="Jetten M.S.M."/>
            <person name="Mascher T."/>
            <person name="Medema M.H."/>
            <person name="Devos D.P."/>
            <person name="Kaster A.-K."/>
            <person name="Ovreas L."/>
            <person name="Rohde M."/>
            <person name="Galperin M.Y."/>
            <person name="Jogler C."/>
        </authorList>
    </citation>
    <scope>NUCLEOTIDE SEQUENCE [LARGE SCALE GENOMIC DNA]</scope>
    <source>
        <strain evidence="13 14">Pan54</strain>
    </source>
</reference>
<comment type="subcellular location">
    <subcellularLocation>
        <location evidence="1 10">Cell membrane</location>
        <topology evidence="1 10">Multi-pass membrane protein</topology>
    </subcellularLocation>
</comment>
<dbReference type="AlphaFoldDB" id="A0A5C5XBZ6"/>
<feature type="transmembrane region" description="Helical" evidence="10">
    <location>
        <begin position="501"/>
        <end position="518"/>
    </location>
</feature>
<evidence type="ECO:0000256" key="8">
    <source>
        <dbReference type="ARBA" id="ARBA00060041"/>
    </source>
</evidence>
<feature type="transmembrane region" description="Helical" evidence="10">
    <location>
        <begin position="105"/>
        <end position="130"/>
    </location>
</feature>
<feature type="transmembrane region" description="Helical" evidence="10">
    <location>
        <begin position="436"/>
        <end position="455"/>
    </location>
</feature>
<comment type="function">
    <text evidence="8 10 11">Involved in peptidoglycan biosynthesis. Transports lipid-linked peptidoglycan precursors from the inner to the outer leaflet of the cytoplasmic membrane.</text>
</comment>
<dbReference type="EMBL" id="SJPG01000001">
    <property type="protein sequence ID" value="TWT59442.1"/>
    <property type="molecule type" value="Genomic_DNA"/>
</dbReference>
<gene>
    <name evidence="10 13" type="primary">murJ</name>
    <name evidence="13" type="ORF">Pan54_01480</name>
</gene>
<dbReference type="GO" id="GO:0015648">
    <property type="term" value="F:lipid-linked peptidoglycan transporter activity"/>
    <property type="evidence" value="ECO:0007669"/>
    <property type="project" value="UniProtKB-UniRule"/>
</dbReference>
<evidence type="ECO:0000256" key="1">
    <source>
        <dbReference type="ARBA" id="ARBA00004651"/>
    </source>
</evidence>
<feature type="transmembrane region" description="Helical" evidence="10">
    <location>
        <begin position="379"/>
        <end position="400"/>
    </location>
</feature>
<comment type="caution">
    <text evidence="13">The sequence shown here is derived from an EMBL/GenBank/DDBJ whole genome shotgun (WGS) entry which is preliminary data.</text>
</comment>
<dbReference type="Proteomes" id="UP000316095">
    <property type="component" value="Unassembled WGS sequence"/>
</dbReference>
<feature type="compositionally biased region" description="Low complexity" evidence="12">
    <location>
        <begin position="8"/>
        <end position="22"/>
    </location>
</feature>
<evidence type="ECO:0000256" key="11">
    <source>
        <dbReference type="PIRNR" id="PIRNR002869"/>
    </source>
</evidence>
<organism evidence="13 14">
    <name type="scientific">Rubinisphaera italica</name>
    <dbReference type="NCBI Taxonomy" id="2527969"/>
    <lineage>
        <taxon>Bacteria</taxon>
        <taxon>Pseudomonadati</taxon>
        <taxon>Planctomycetota</taxon>
        <taxon>Planctomycetia</taxon>
        <taxon>Planctomycetales</taxon>
        <taxon>Planctomycetaceae</taxon>
        <taxon>Rubinisphaera</taxon>
    </lineage>
</organism>
<dbReference type="PANTHER" id="PTHR47019:SF1">
    <property type="entry name" value="LIPID II FLIPPASE MURJ"/>
    <property type="match status" value="1"/>
</dbReference>
<evidence type="ECO:0000256" key="6">
    <source>
        <dbReference type="ARBA" id="ARBA00022989"/>
    </source>
</evidence>
<evidence type="ECO:0000256" key="4">
    <source>
        <dbReference type="ARBA" id="ARBA00022960"/>
    </source>
</evidence>
<accession>A0A5C5XBZ6</accession>
<dbReference type="CDD" id="cd13123">
    <property type="entry name" value="MATE_MurJ_like"/>
    <property type="match status" value="1"/>
</dbReference>
<evidence type="ECO:0000256" key="3">
    <source>
        <dbReference type="ARBA" id="ARBA00022692"/>
    </source>
</evidence>
<dbReference type="RefSeq" id="WP_146501584.1">
    <property type="nucleotide sequence ID" value="NZ_SJPG01000001.1"/>
</dbReference>
<dbReference type="GO" id="GO:0008360">
    <property type="term" value="P:regulation of cell shape"/>
    <property type="evidence" value="ECO:0007669"/>
    <property type="project" value="UniProtKB-UniRule"/>
</dbReference>
<sequence length="554" mass="61403">MEDIAPLSQSQHNSSGHNQSSSWMRHVRRVGLLTFLSRILGLIRDMGMAATFGNGPLLDAFTLAFRIPNLSRRLFGEGALTTAFLPRYAETLEQDQSKAEQLASAVLFILVVTLSLMTLLGYGLICTLYLTNLLGESSRELLVMAGALLPYVLLICATAQLCAMLNAQGYFSIPATVPILLNLIWILAIWFITPCYTDPQTQVYIVIGAILLGGGMQLLLPAMHLFLLGFRIHWNTRDQLREARKVFRHMLPIVFGLSITQVNSICDGTLAWWFALPEQGSWITPGSASALYYGQRMYQFPLGIFGIALGTVLFARLALHVKTNQMESVRQDVQFGLRFVLIIGLPASAGMMLLAYPIAETLLQRGQFDAFDTQQTTQTIIAYGTAIWSYLGITLLQRVFYAIGDVRTPLRIGLATVSLNLVLNFPLMIWLGGKGLAYATAIAAVVQFIYLWAVLKRNIPISFSATNLEIVGKLILSTLCMSLAIWLLLQVLPDPELKRWQAVQLLFLISVAVIVYGLSLKKLQVEELGEILGFKKNQTIPNSQEDLDSNPENP</sequence>
<keyword evidence="5 10" id="KW-0573">Peptidoglycan synthesis</keyword>
<dbReference type="OrthoDB" id="9804143at2"/>
<dbReference type="GO" id="GO:0034204">
    <property type="term" value="P:lipid translocation"/>
    <property type="evidence" value="ECO:0007669"/>
    <property type="project" value="TreeGrafter"/>
</dbReference>
<keyword evidence="3 10" id="KW-0812">Transmembrane</keyword>
<keyword evidence="10 11" id="KW-0961">Cell wall biogenesis/degradation</keyword>
<dbReference type="PRINTS" id="PR01806">
    <property type="entry name" value="VIRFACTRMVIN"/>
</dbReference>
<dbReference type="PIRSF" id="PIRSF002869">
    <property type="entry name" value="MviN"/>
    <property type="match status" value="1"/>
</dbReference>
<keyword evidence="6 10" id="KW-1133">Transmembrane helix</keyword>
<feature type="transmembrane region" description="Helical" evidence="10">
    <location>
        <begin position="251"/>
        <end position="275"/>
    </location>
</feature>
<comment type="similarity">
    <text evidence="9 10 11">Belongs to the MurJ/MviN family.</text>
</comment>
<keyword evidence="2 10" id="KW-1003">Cell membrane</keyword>
<keyword evidence="10 11" id="KW-0813">Transport</keyword>
<name>A0A5C5XBZ6_9PLAN</name>
<dbReference type="GO" id="GO:0005886">
    <property type="term" value="C:plasma membrane"/>
    <property type="evidence" value="ECO:0007669"/>
    <property type="project" value="UniProtKB-SubCell"/>
</dbReference>
<feature type="transmembrane region" description="Helical" evidence="10">
    <location>
        <begin position="412"/>
        <end position="430"/>
    </location>
</feature>
<feature type="transmembrane region" description="Helical" evidence="10">
    <location>
        <begin position="467"/>
        <end position="489"/>
    </location>
</feature>
<proteinExistence type="inferred from homology"/>
<dbReference type="Pfam" id="PF03023">
    <property type="entry name" value="MurJ"/>
    <property type="match status" value="1"/>
</dbReference>
<dbReference type="NCBIfam" id="TIGR01695">
    <property type="entry name" value="murJ_mviN"/>
    <property type="match status" value="1"/>
</dbReference>
<dbReference type="InterPro" id="IPR051050">
    <property type="entry name" value="Lipid_II_flippase_MurJ/MviN"/>
</dbReference>
<dbReference type="GO" id="GO:0009252">
    <property type="term" value="P:peptidoglycan biosynthetic process"/>
    <property type="evidence" value="ECO:0007669"/>
    <property type="project" value="UniProtKB-UniRule"/>
</dbReference>
<protein>
    <recommendedName>
        <fullName evidence="10">Probable lipid II flippase MurJ</fullName>
    </recommendedName>
</protein>
<dbReference type="PANTHER" id="PTHR47019">
    <property type="entry name" value="LIPID II FLIPPASE MURJ"/>
    <property type="match status" value="1"/>
</dbReference>
<evidence type="ECO:0000313" key="13">
    <source>
        <dbReference type="EMBL" id="TWT59442.1"/>
    </source>
</evidence>
<evidence type="ECO:0000256" key="2">
    <source>
        <dbReference type="ARBA" id="ARBA00022475"/>
    </source>
</evidence>
<keyword evidence="7 10" id="KW-0472">Membrane</keyword>
<feature type="region of interest" description="Disordered" evidence="12">
    <location>
        <begin position="1"/>
        <end position="22"/>
    </location>
</feature>
<dbReference type="HAMAP" id="MF_02078">
    <property type="entry name" value="MurJ_MviN"/>
    <property type="match status" value="1"/>
</dbReference>
<evidence type="ECO:0000313" key="14">
    <source>
        <dbReference type="Proteomes" id="UP000316095"/>
    </source>
</evidence>
<feature type="transmembrane region" description="Helical" evidence="10">
    <location>
        <begin position="339"/>
        <end position="359"/>
    </location>
</feature>
<keyword evidence="4 10" id="KW-0133">Cell shape</keyword>
<evidence type="ECO:0000256" key="5">
    <source>
        <dbReference type="ARBA" id="ARBA00022984"/>
    </source>
</evidence>
<dbReference type="GO" id="GO:0071555">
    <property type="term" value="P:cell wall organization"/>
    <property type="evidence" value="ECO:0007669"/>
    <property type="project" value="UniProtKB-UniRule"/>
</dbReference>